<dbReference type="PATRIC" id="fig|1424334.3.peg.676"/>
<dbReference type="InterPro" id="IPR001279">
    <property type="entry name" value="Metallo-B-lactamas"/>
</dbReference>
<dbReference type="GO" id="GO:0017001">
    <property type="term" value="P:antibiotic catabolic process"/>
    <property type="evidence" value="ECO:0007669"/>
    <property type="project" value="UniProtKB-ARBA"/>
</dbReference>
<dbReference type="eggNOG" id="COG0491">
    <property type="taxonomic scope" value="Bacteria"/>
</dbReference>
<dbReference type="Gene3D" id="3.60.15.10">
    <property type="entry name" value="Ribonuclease Z/Hydroxyacylglutathione hydrolase-like"/>
    <property type="match status" value="1"/>
</dbReference>
<evidence type="ECO:0000256" key="1">
    <source>
        <dbReference type="ARBA" id="ARBA00005250"/>
    </source>
</evidence>
<proteinExistence type="inferred from homology"/>
<keyword evidence="5" id="KW-1185">Reference proteome</keyword>
<feature type="domain" description="Metallo-beta-lactamase" evidence="3">
    <location>
        <begin position="53"/>
        <end position="234"/>
    </location>
</feature>
<dbReference type="HOGENOM" id="CLU_056342_0_0_4"/>
<feature type="chain" id="PRO_5004772077" evidence="2">
    <location>
        <begin position="23"/>
        <end position="305"/>
    </location>
</feature>
<gene>
    <name evidence="4" type="ORF">W822_03355</name>
</gene>
<evidence type="ECO:0000313" key="4">
    <source>
        <dbReference type="EMBL" id="ETF04221.1"/>
    </source>
</evidence>
<dbReference type="Pfam" id="PF00753">
    <property type="entry name" value="Lactamase_B"/>
    <property type="match status" value="1"/>
</dbReference>
<evidence type="ECO:0000313" key="5">
    <source>
        <dbReference type="Proteomes" id="UP000018733"/>
    </source>
</evidence>
<dbReference type="InterPro" id="IPR036866">
    <property type="entry name" value="RibonucZ/Hydroxyglut_hydro"/>
</dbReference>
<organism evidence="4 5">
    <name type="scientific">Advenella kashmirensis W13003</name>
    <dbReference type="NCBI Taxonomy" id="1424334"/>
    <lineage>
        <taxon>Bacteria</taxon>
        <taxon>Pseudomonadati</taxon>
        <taxon>Pseudomonadota</taxon>
        <taxon>Betaproteobacteria</taxon>
        <taxon>Burkholderiales</taxon>
        <taxon>Alcaligenaceae</taxon>
    </lineage>
</organism>
<feature type="signal peptide" evidence="2">
    <location>
        <begin position="1"/>
        <end position="22"/>
    </location>
</feature>
<evidence type="ECO:0000259" key="3">
    <source>
        <dbReference type="SMART" id="SM00849"/>
    </source>
</evidence>
<dbReference type="NCBIfam" id="TIGR04559">
    <property type="entry name" value="SoxH_rel_PQQ_2"/>
    <property type="match status" value="1"/>
</dbReference>
<reference evidence="4 5" key="1">
    <citation type="journal article" date="2014" name="Genome Announc.">
        <title>Draft Genome Sequence of Advenella kashmirensis Strain W13003, a Polycyclic Aromatic Hydrocarbon-Degrading Bacterium.</title>
        <authorList>
            <person name="Wang X."/>
            <person name="Jin D."/>
            <person name="Zhou L."/>
            <person name="Wu L."/>
            <person name="An W."/>
            <person name="Zhao L."/>
        </authorList>
    </citation>
    <scope>NUCLEOTIDE SEQUENCE [LARGE SCALE GENOMIC DNA]</scope>
    <source>
        <strain evidence="4 5">W13003</strain>
    </source>
</reference>
<dbReference type="PANTHER" id="PTHR42951:SF4">
    <property type="entry name" value="ACYL-COENZYME A THIOESTERASE MBLAC2"/>
    <property type="match status" value="1"/>
</dbReference>
<evidence type="ECO:0000256" key="2">
    <source>
        <dbReference type="SAM" id="SignalP"/>
    </source>
</evidence>
<dbReference type="EMBL" id="AYXT01000001">
    <property type="protein sequence ID" value="ETF04221.1"/>
    <property type="molecule type" value="Genomic_DNA"/>
</dbReference>
<dbReference type="SUPFAM" id="SSF56281">
    <property type="entry name" value="Metallo-hydrolase/oxidoreductase"/>
    <property type="match status" value="1"/>
</dbReference>
<name>V8QWA6_9BURK</name>
<sequence length="305" mass="33300">MCFARIGTVLLGMVITVGAAQAVPLPVQERAPGVYVHQGSHQDFDDADYDGDIANIGFVVGEQAVAVIDTGGSYDIGLALKQAVEKATSLPIRYVINTHLHPDHVLGNAAFAGDGVQFVGHAKLAAALYESQDTYLRDAPSRADGVKNAIVLPTIKVSGQTTLDLGGRRLLLESWPSAHTTTDLTVLDEQTQTLWTGDLLFTERTPSVDGDVKGWLRVMDTLEHKRVSHLIPGHGSSPQDATVAWDAQRRYLTTLLADIRKGIDAGQDMSEVMQHAAAQEKNKWQRFDVINPRNVNLLFPKMEWE</sequence>
<dbReference type="RefSeq" id="WP_024003738.1">
    <property type="nucleotide sequence ID" value="NZ_KI650979.1"/>
</dbReference>
<keyword evidence="2" id="KW-0732">Signal</keyword>
<comment type="similarity">
    <text evidence="1">Belongs to the metallo-beta-lactamase superfamily. Class-B beta-lactamase family.</text>
</comment>
<dbReference type="SMART" id="SM00849">
    <property type="entry name" value="Lactamase_B"/>
    <property type="match status" value="1"/>
</dbReference>
<dbReference type="AlphaFoldDB" id="V8QWA6"/>
<dbReference type="Proteomes" id="UP000018733">
    <property type="component" value="Unassembled WGS sequence"/>
</dbReference>
<comment type="caution">
    <text evidence="4">The sequence shown here is derived from an EMBL/GenBank/DDBJ whole genome shotgun (WGS) entry which is preliminary data.</text>
</comment>
<dbReference type="CDD" id="cd16282">
    <property type="entry name" value="metallo-hydrolase-like_MBL-fold"/>
    <property type="match status" value="1"/>
</dbReference>
<dbReference type="InterPro" id="IPR050855">
    <property type="entry name" value="NDM-1-like"/>
</dbReference>
<dbReference type="PANTHER" id="PTHR42951">
    <property type="entry name" value="METALLO-BETA-LACTAMASE DOMAIN-CONTAINING"/>
    <property type="match status" value="1"/>
</dbReference>
<dbReference type="InterPro" id="IPR030829">
    <property type="entry name" value="SoxH-rel_PQQ_2"/>
</dbReference>
<accession>V8QWA6</accession>
<protein>
    <submittedName>
        <fullName evidence="4">Beta-lactamase</fullName>
    </submittedName>
</protein>
<dbReference type="STRING" id="1424334.W822_03355"/>